<dbReference type="InterPro" id="IPR011108">
    <property type="entry name" value="RMMBL"/>
</dbReference>
<keyword evidence="2" id="KW-0175">Coiled coil</keyword>
<keyword evidence="1" id="KW-0378">Hydrolase</keyword>
<evidence type="ECO:0000313" key="7">
    <source>
        <dbReference type="Proteomes" id="UP000832041"/>
    </source>
</evidence>
<evidence type="ECO:0000256" key="2">
    <source>
        <dbReference type="SAM" id="Coils"/>
    </source>
</evidence>
<feature type="coiled-coil region" evidence="2">
    <location>
        <begin position="155"/>
        <end position="217"/>
    </location>
</feature>
<dbReference type="Proteomes" id="UP000832041">
    <property type="component" value="Chromosome"/>
</dbReference>
<evidence type="ECO:0000256" key="3">
    <source>
        <dbReference type="SAM" id="MobiDB-lite"/>
    </source>
</evidence>
<name>A0ABY4LAQ7_THEAE</name>
<organism evidence="6 7">
    <name type="scientific">Thermobifida alba</name>
    <name type="common">Thermomonospora alba</name>
    <dbReference type="NCBI Taxonomy" id="53522"/>
    <lineage>
        <taxon>Bacteria</taxon>
        <taxon>Bacillati</taxon>
        <taxon>Actinomycetota</taxon>
        <taxon>Actinomycetes</taxon>
        <taxon>Streptosporangiales</taxon>
        <taxon>Nocardiopsidaceae</taxon>
        <taxon>Thermobifida</taxon>
    </lineage>
</organism>
<dbReference type="InterPro" id="IPR036866">
    <property type="entry name" value="RibonucZ/Hydroxyglut_hydro"/>
</dbReference>
<feature type="region of interest" description="Disordered" evidence="3">
    <location>
        <begin position="109"/>
        <end position="153"/>
    </location>
</feature>
<gene>
    <name evidence="6" type="ORF">FOF52_21540</name>
</gene>
<dbReference type="SMART" id="SM01027">
    <property type="entry name" value="Beta-Casp"/>
    <property type="match status" value="1"/>
</dbReference>
<evidence type="ECO:0000256" key="1">
    <source>
        <dbReference type="ARBA" id="ARBA00022801"/>
    </source>
</evidence>
<feature type="domain" description="Beta-Casp" evidence="5">
    <location>
        <begin position="556"/>
        <end position="665"/>
    </location>
</feature>
<evidence type="ECO:0000259" key="4">
    <source>
        <dbReference type="SMART" id="SM00849"/>
    </source>
</evidence>
<keyword evidence="7" id="KW-1185">Reference proteome</keyword>
<dbReference type="CDD" id="cd16295">
    <property type="entry name" value="TTHA0252-CPSF-like_MBL-fold"/>
    <property type="match status" value="1"/>
</dbReference>
<proteinExistence type="predicted"/>
<protein>
    <submittedName>
        <fullName evidence="6">MBL fold metallo-hydrolase</fullName>
    </submittedName>
</protein>
<evidence type="ECO:0000313" key="6">
    <source>
        <dbReference type="EMBL" id="UPT23207.1"/>
    </source>
</evidence>
<dbReference type="Pfam" id="PF10996">
    <property type="entry name" value="Beta-Casp"/>
    <property type="match status" value="1"/>
</dbReference>
<accession>A0ABY4LAQ7</accession>
<dbReference type="Pfam" id="PF07521">
    <property type="entry name" value="RMMBL"/>
    <property type="match status" value="1"/>
</dbReference>
<dbReference type="Pfam" id="PF00753">
    <property type="entry name" value="Lactamase_B"/>
    <property type="match status" value="1"/>
</dbReference>
<reference evidence="6 7" key="1">
    <citation type="submission" date="2020-04" db="EMBL/GenBank/DDBJ databases">
        <title>Thermobifida alba genome sequencing and assembly.</title>
        <authorList>
            <person name="Luzics S."/>
            <person name="Horvath B."/>
            <person name="Nagy I."/>
            <person name="Toth A."/>
            <person name="Nagy I."/>
            <person name="Kukolya J."/>
        </authorList>
    </citation>
    <scope>NUCLEOTIDE SEQUENCE [LARGE SCALE GENOMIC DNA]</scope>
    <source>
        <strain evidence="6 7">DSM 43795</strain>
    </source>
</reference>
<dbReference type="SUPFAM" id="SSF56281">
    <property type="entry name" value="Metallo-hydrolase/oxidoreductase"/>
    <property type="match status" value="1"/>
</dbReference>
<dbReference type="Gene3D" id="3.60.15.10">
    <property type="entry name" value="Ribonuclease Z/Hydroxyacylglutathione hydrolase-like"/>
    <property type="match status" value="1"/>
</dbReference>
<dbReference type="InterPro" id="IPR001279">
    <property type="entry name" value="Metallo-B-lactamas"/>
</dbReference>
<dbReference type="PANTHER" id="PTHR11203">
    <property type="entry name" value="CLEAVAGE AND POLYADENYLATION SPECIFICITY FACTOR FAMILY MEMBER"/>
    <property type="match status" value="1"/>
</dbReference>
<dbReference type="PANTHER" id="PTHR11203:SF37">
    <property type="entry name" value="INTEGRATOR COMPLEX SUBUNIT 11"/>
    <property type="match status" value="1"/>
</dbReference>
<dbReference type="InterPro" id="IPR050698">
    <property type="entry name" value="MBL"/>
</dbReference>
<dbReference type="EMBL" id="CP051627">
    <property type="protein sequence ID" value="UPT23207.1"/>
    <property type="molecule type" value="Genomic_DNA"/>
</dbReference>
<feature type="domain" description="Metallo-beta-lactamase" evidence="4">
    <location>
        <begin position="323"/>
        <end position="543"/>
    </location>
</feature>
<evidence type="ECO:0000259" key="5">
    <source>
        <dbReference type="SMART" id="SM01027"/>
    </source>
</evidence>
<dbReference type="InterPro" id="IPR022712">
    <property type="entry name" value="Beta_Casp"/>
</dbReference>
<dbReference type="Gene3D" id="3.40.50.10890">
    <property type="match status" value="1"/>
</dbReference>
<dbReference type="SMART" id="SM00849">
    <property type="entry name" value="Lactamase_B"/>
    <property type="match status" value="1"/>
</dbReference>
<dbReference type="RefSeq" id="WP_282573788.1">
    <property type="nucleotide sequence ID" value="NZ_BAABEB010000018.1"/>
</dbReference>
<sequence>MSVTVGTTAEVTALHLAASVVWERPAFTGPERSAAELAEARPEWLLSLLVRVPALRAAVRARAPEPVWAAAADGMSEAEALGRLLLHPAPGVAASAAVLAESLLAVEPGTEEADPRARESASPPVPAAEDRSTHNGVGEAASPADSFGGNPAKRIKWLERARADLRRRVKKLDRQRQTAEAERAAARTEAAVERARAEELAVELDDAERRWESALADHTDPRVLAGRLVGVWDAAEPGRAEDDHAGRDPRRREHGDLAVDGRRLPFHAAAKRAGLSVEALVAALRALAVPEPEPESAPPGLVLAVGGTRELRVTQLGGGTGIGGSCVLVETASTRILVDAGLTMANGSAAGPAGLADLDGRRVDAVVVTHAHNDHGGYVPALLAERGPFPVVATPETAELLPTMWRDTARITSGKAEERARHGDTGTAVLYGLAEADAARRALLRLPVGVEHRVGDVVVELFPAGHILGAAGVVLRAGDRRVVVTGDISGFGQHTVSGYALPESARGADLLVLESTCCDMDLPSREDGVARLLSTVREVWEQHGRVLIPAMALGRAQEVAGLLGAHLPDVPVLVDGLAARIARQYEQAAAAGTAPLDLFGGQVRPVDARRRAEEVARLRRGVVISPSANLTGGPVVEWARAILPDPSSAVLIPGHTDEETPGGMLERLRDGGDRRLPLDGRGWSEEVVVRARVADMKLSAHADRRGLLEIVAEAAPERVSLVHGRPGAQRRFGAVLASRGYAWSQGVEGRTAVLG</sequence>